<keyword evidence="3" id="KW-1185">Reference proteome</keyword>
<evidence type="ECO:0000256" key="1">
    <source>
        <dbReference type="SAM" id="Phobius"/>
    </source>
</evidence>
<evidence type="ECO:0000313" key="2">
    <source>
        <dbReference type="EMBL" id="CAL8127889.1"/>
    </source>
</evidence>
<name>A0ABP1RGT9_9HEXA</name>
<dbReference type="EMBL" id="CAXLJM020000072">
    <property type="protein sequence ID" value="CAL8127889.1"/>
    <property type="molecule type" value="Genomic_DNA"/>
</dbReference>
<organism evidence="2 3">
    <name type="scientific">Orchesella dallaii</name>
    <dbReference type="NCBI Taxonomy" id="48710"/>
    <lineage>
        <taxon>Eukaryota</taxon>
        <taxon>Metazoa</taxon>
        <taxon>Ecdysozoa</taxon>
        <taxon>Arthropoda</taxon>
        <taxon>Hexapoda</taxon>
        <taxon>Collembola</taxon>
        <taxon>Entomobryomorpha</taxon>
        <taxon>Entomobryoidea</taxon>
        <taxon>Orchesellidae</taxon>
        <taxon>Orchesellinae</taxon>
        <taxon>Orchesella</taxon>
    </lineage>
</organism>
<accession>A0ABP1RGT9</accession>
<feature type="transmembrane region" description="Helical" evidence="1">
    <location>
        <begin position="87"/>
        <end position="108"/>
    </location>
</feature>
<keyword evidence="1" id="KW-0472">Membrane</keyword>
<comment type="caution">
    <text evidence="2">The sequence shown here is derived from an EMBL/GenBank/DDBJ whole genome shotgun (WGS) entry which is preliminary data.</text>
</comment>
<sequence>MEQLQFCTTFLGDCKSCIAHQCFYIQFGTPNVWTCVDKLAGWKDVQRIISHKFPELCERISPITNKPGSTTAKNDIDEVVSSSSFEWVSSGVDLLLFLMMVIGFYIMFVKNRALIRAIEEIPEQVREIYARSNNYYHQLQQDGNREYELVQFTTPPTSPIQNPPIQSQSRHPSILQIPSLLPSAIPLPPLQAPPLPPAATHHHINIEDDCDDEAETSFSTQSDSSPEVVSNVNVKTKYGRVVKRPNFFGR</sequence>
<evidence type="ECO:0000313" key="3">
    <source>
        <dbReference type="Proteomes" id="UP001642540"/>
    </source>
</evidence>
<keyword evidence="1" id="KW-1133">Transmembrane helix</keyword>
<protein>
    <submittedName>
        <fullName evidence="2">Uncharacterized protein</fullName>
    </submittedName>
</protein>
<gene>
    <name evidence="2" type="ORF">ODALV1_LOCUS22001</name>
</gene>
<dbReference type="Proteomes" id="UP001642540">
    <property type="component" value="Unassembled WGS sequence"/>
</dbReference>
<keyword evidence="1" id="KW-0812">Transmembrane</keyword>
<proteinExistence type="predicted"/>
<reference evidence="2 3" key="1">
    <citation type="submission" date="2024-08" db="EMBL/GenBank/DDBJ databases">
        <authorList>
            <person name="Cucini C."/>
            <person name="Frati F."/>
        </authorList>
    </citation>
    <scope>NUCLEOTIDE SEQUENCE [LARGE SCALE GENOMIC DNA]</scope>
</reference>